<organism evidence="1 2">
    <name type="scientific">Oceanisphaera ostreae</name>
    <dbReference type="NCBI Taxonomy" id="914151"/>
    <lineage>
        <taxon>Bacteria</taxon>
        <taxon>Pseudomonadati</taxon>
        <taxon>Pseudomonadota</taxon>
        <taxon>Gammaproteobacteria</taxon>
        <taxon>Aeromonadales</taxon>
        <taxon>Aeromonadaceae</taxon>
        <taxon>Oceanisphaera</taxon>
    </lineage>
</organism>
<reference evidence="2" key="1">
    <citation type="journal article" date="2019" name="Int. J. Syst. Evol. Microbiol.">
        <title>The Global Catalogue of Microorganisms (GCM) 10K type strain sequencing project: providing services to taxonomists for standard genome sequencing and annotation.</title>
        <authorList>
            <consortium name="The Broad Institute Genomics Platform"/>
            <consortium name="The Broad Institute Genome Sequencing Center for Infectious Disease"/>
            <person name="Wu L."/>
            <person name="Ma J."/>
        </authorList>
    </citation>
    <scope>NUCLEOTIDE SEQUENCE [LARGE SCALE GENOMIC DNA]</scope>
    <source>
        <strain evidence="2">CCUG 60525</strain>
    </source>
</reference>
<keyword evidence="2" id="KW-1185">Reference proteome</keyword>
<evidence type="ECO:0008006" key="3">
    <source>
        <dbReference type="Google" id="ProtNLM"/>
    </source>
</evidence>
<comment type="caution">
    <text evidence="1">The sequence shown here is derived from an EMBL/GenBank/DDBJ whole genome shotgun (WGS) entry which is preliminary data.</text>
</comment>
<evidence type="ECO:0000313" key="2">
    <source>
        <dbReference type="Proteomes" id="UP001597048"/>
    </source>
</evidence>
<dbReference type="EMBL" id="JBHTJS010000061">
    <property type="protein sequence ID" value="MFD1009510.1"/>
    <property type="molecule type" value="Genomic_DNA"/>
</dbReference>
<name>A0ABW3KKV6_9GAMM</name>
<dbReference type="Proteomes" id="UP001597048">
    <property type="component" value="Unassembled WGS sequence"/>
</dbReference>
<accession>A0ABW3KKV6</accession>
<gene>
    <name evidence="1" type="ORF">ACFQ1C_15285</name>
</gene>
<proteinExistence type="predicted"/>
<sequence>MKLISLTIICLSFLFGCTTTQEVKRPNGVQEYIVACGAGLGWNICFNKANELCPSGYTTISEDAGFNRKELRISCPAPKGD</sequence>
<protein>
    <recommendedName>
        <fullName evidence="3">Lipoprotein</fullName>
    </recommendedName>
</protein>
<dbReference type="PROSITE" id="PS51257">
    <property type="entry name" value="PROKAR_LIPOPROTEIN"/>
    <property type="match status" value="1"/>
</dbReference>
<dbReference type="RefSeq" id="WP_379559537.1">
    <property type="nucleotide sequence ID" value="NZ_JBHTJS010000061.1"/>
</dbReference>
<evidence type="ECO:0000313" key="1">
    <source>
        <dbReference type="EMBL" id="MFD1009510.1"/>
    </source>
</evidence>